<dbReference type="Pfam" id="PF18335">
    <property type="entry name" value="SH3_13"/>
    <property type="match status" value="1"/>
</dbReference>
<accession>A0ABT2LYC7</accession>
<dbReference type="Gene3D" id="1.10.10.2220">
    <property type="match status" value="1"/>
</dbReference>
<keyword evidence="3" id="KW-0347">Helicase</keyword>
<dbReference type="CDD" id="cd17933">
    <property type="entry name" value="DEXSc_RecD-like"/>
    <property type="match status" value="1"/>
</dbReference>
<proteinExistence type="inferred from homology"/>
<dbReference type="Gene3D" id="1.10.150.20">
    <property type="entry name" value="5' to 3' exonuclease, C-terminal subdomain"/>
    <property type="match status" value="1"/>
</dbReference>
<evidence type="ECO:0000256" key="1">
    <source>
        <dbReference type="ARBA" id="ARBA00022741"/>
    </source>
</evidence>
<dbReference type="Gene3D" id="2.30.30.940">
    <property type="match status" value="1"/>
</dbReference>
<dbReference type="InterPro" id="IPR027417">
    <property type="entry name" value="P-loop_NTPase"/>
</dbReference>
<keyword evidence="1 3" id="KW-0547">Nucleotide-binding</keyword>
<evidence type="ECO:0000256" key="3">
    <source>
        <dbReference type="HAMAP-Rule" id="MF_01488"/>
    </source>
</evidence>
<dbReference type="PANTHER" id="PTHR43788">
    <property type="entry name" value="DNA2/NAM7 HELICASE FAMILY MEMBER"/>
    <property type="match status" value="1"/>
</dbReference>
<evidence type="ECO:0000259" key="4">
    <source>
        <dbReference type="SMART" id="SM00382"/>
    </source>
</evidence>
<reference evidence="5" key="1">
    <citation type="submission" date="2022-09" db="EMBL/GenBank/DDBJ databases">
        <title>Eubacterium sp. LFL-14 isolated from human feces.</title>
        <authorList>
            <person name="Liu F."/>
        </authorList>
    </citation>
    <scope>NUCLEOTIDE SEQUENCE</scope>
    <source>
        <strain evidence="5">LFL-14</strain>
    </source>
</reference>
<sequence>MKTITGYVEIITFRNEENGYTVLTMSVGKKDVKVTGVFGYIGEGEYIEVEGEEVFHPVFGEQIKMKSYKTIPANDEYSIRKYLGSGAIKGLGLALADRIVDKFKEDTFRIVDEEPERLEEVRGISYKKAMDIASQIQAKKDIRDAMIFLQKYGISSAMSLKIYNYYGEEIYQIIKKNPYRIADEIRGIGFTTADEIAKRAGVEVNASIRVKSGMVYALSKASESGHTYLPKENLIQATISLLGLRDQYQNADGTYNMDLLDNYFIDLVMEKKLIVKEINEVQAVFLSTYYYTEMNVAGMLLDLDLSMPADEFVESVKLDTIQRKNNIVLDDLQKEAVMATQSNGVVILTGGPGTGKTTTINAIIQMFESDNLEISLAAPTGRAAKRMTETTGCQAQTIHRLLEINGSTGTDDSLDMDAKFERNETNPIEADVIIIDEMSMVDIFLMHSLLKAVAHGTRLVLVGDINQLASVGPGNVLKDIIDSGKFKVVTLNKIFRQAGESGIVTNAHKINEGKAVELDNSTKDFLYIRRNTPQEALNATIGLIMTKLPDYVKSTPQEIQVLTPMKSGILGVENMNVELQKYINKPDKYKKEHEFGKYIFREGDKVMQIKNNYQIEWEVRLPNGACIDSGKGVFNGDLGIIKNMNNDSQILEVEFDENKMVTYTFREAEELELAYAITIHKSQGSEYPAVIMPLVTGYQQLMTRNLLYTGITRAKSCVCIVGREDTFQGMIKNEDQHKRYSGLQWQLQTFETDKEPVENDK</sequence>
<dbReference type="Pfam" id="PF23139">
    <property type="entry name" value="OB_YrrC"/>
    <property type="match status" value="1"/>
</dbReference>
<dbReference type="Gene3D" id="3.40.50.300">
    <property type="entry name" value="P-loop containing nucleotide triphosphate hydrolases"/>
    <property type="match status" value="2"/>
</dbReference>
<dbReference type="InterPro" id="IPR041451">
    <property type="entry name" value="RecD2_SH13"/>
</dbReference>
<dbReference type="InterPro" id="IPR029493">
    <property type="entry name" value="RecD2-like_HHH"/>
</dbReference>
<keyword evidence="3" id="KW-0413">Isomerase</keyword>
<evidence type="ECO:0000313" key="5">
    <source>
        <dbReference type="EMBL" id="MCT7398291.1"/>
    </source>
</evidence>
<dbReference type="Pfam" id="PF13245">
    <property type="entry name" value="AAA_19"/>
    <property type="match status" value="1"/>
</dbReference>
<comment type="caution">
    <text evidence="5">The sequence shown here is derived from an EMBL/GenBank/DDBJ whole genome shotgun (WGS) entry which is preliminary data.</text>
</comment>
<dbReference type="PANTHER" id="PTHR43788:SF6">
    <property type="entry name" value="DNA HELICASE B"/>
    <property type="match status" value="1"/>
</dbReference>
<comment type="catalytic activity">
    <reaction evidence="3">
        <text>ATP + H2O = ADP + phosphate + H(+)</text>
        <dbReference type="Rhea" id="RHEA:13065"/>
        <dbReference type="ChEBI" id="CHEBI:15377"/>
        <dbReference type="ChEBI" id="CHEBI:15378"/>
        <dbReference type="ChEBI" id="CHEBI:30616"/>
        <dbReference type="ChEBI" id="CHEBI:43474"/>
        <dbReference type="ChEBI" id="CHEBI:456216"/>
        <dbReference type="EC" id="5.6.2.3"/>
    </reaction>
</comment>
<feature type="domain" description="AAA+ ATPase" evidence="4">
    <location>
        <begin position="342"/>
        <end position="576"/>
    </location>
</feature>
<keyword evidence="3" id="KW-0378">Hydrolase</keyword>
<name>A0ABT2LYC7_9FIRM</name>
<keyword evidence="3" id="KW-0238">DNA-binding</keyword>
<gene>
    <name evidence="3" type="primary">recD2</name>
    <name evidence="5" type="ORF">N5B56_04200</name>
</gene>
<dbReference type="InterPro" id="IPR027785">
    <property type="entry name" value="UvrD-like_helicase_C"/>
</dbReference>
<dbReference type="SMART" id="SM00382">
    <property type="entry name" value="AAA"/>
    <property type="match status" value="1"/>
</dbReference>
<dbReference type="InterPro" id="IPR006345">
    <property type="entry name" value="RecD2"/>
</dbReference>
<dbReference type="SUPFAM" id="SSF52540">
    <property type="entry name" value="P-loop containing nucleoside triphosphate hydrolases"/>
    <property type="match status" value="2"/>
</dbReference>
<protein>
    <recommendedName>
        <fullName evidence="3">ATP-dependent RecD2 DNA helicase</fullName>
        <ecNumber evidence="3">5.6.2.3</ecNumber>
    </recommendedName>
    <alternativeName>
        <fullName evidence="3">DNA 5'-3' helicase subunit RecD2</fullName>
    </alternativeName>
</protein>
<dbReference type="EMBL" id="JAODBU010000003">
    <property type="protein sequence ID" value="MCT7398291.1"/>
    <property type="molecule type" value="Genomic_DNA"/>
</dbReference>
<dbReference type="InterPro" id="IPR003593">
    <property type="entry name" value="AAA+_ATPase"/>
</dbReference>
<keyword evidence="6" id="KW-1185">Reference proteome</keyword>
<dbReference type="InterPro" id="IPR050534">
    <property type="entry name" value="Coronavir_polyprotein_1ab"/>
</dbReference>
<evidence type="ECO:0000313" key="6">
    <source>
        <dbReference type="Proteomes" id="UP001431199"/>
    </source>
</evidence>
<dbReference type="InterPro" id="IPR010994">
    <property type="entry name" value="RuvA_2-like"/>
</dbReference>
<dbReference type="SUPFAM" id="SSF47781">
    <property type="entry name" value="RuvA domain 2-like"/>
    <property type="match status" value="1"/>
</dbReference>
<organism evidence="5 6">
    <name type="scientific">Eubacterium album</name>
    <dbReference type="NCBI Taxonomy" id="2978477"/>
    <lineage>
        <taxon>Bacteria</taxon>
        <taxon>Bacillati</taxon>
        <taxon>Bacillota</taxon>
        <taxon>Clostridia</taxon>
        <taxon>Eubacteriales</taxon>
        <taxon>Eubacteriaceae</taxon>
        <taxon>Eubacterium</taxon>
    </lineage>
</organism>
<dbReference type="Pfam" id="PF13538">
    <property type="entry name" value="UvrD_C_2"/>
    <property type="match status" value="1"/>
</dbReference>
<comment type="function">
    <text evidence="3">DNA-dependent ATPase and ATP-dependent 5'-3' DNA helicase. Has no activity on blunt DNA or DNA with 3'-overhangs, requires at least 10 bases of 5'-ssDNA for helicase activity.</text>
</comment>
<dbReference type="RefSeq" id="WP_118565303.1">
    <property type="nucleotide sequence ID" value="NZ_JAODBU010000003.1"/>
</dbReference>
<dbReference type="NCBIfam" id="TIGR01448">
    <property type="entry name" value="recD_rel"/>
    <property type="match status" value="1"/>
</dbReference>
<comment type="similarity">
    <text evidence="3">Belongs to the RecD family. RecD2 subfamily.</text>
</comment>
<dbReference type="Pfam" id="PF14490">
    <property type="entry name" value="HHH_RecD2"/>
    <property type="match status" value="1"/>
</dbReference>
<evidence type="ECO:0000256" key="2">
    <source>
        <dbReference type="ARBA" id="ARBA00022840"/>
    </source>
</evidence>
<keyword evidence="2 3" id="KW-0067">ATP-binding</keyword>
<dbReference type="HAMAP" id="MF_01488">
    <property type="entry name" value="RecD2"/>
    <property type="match status" value="1"/>
</dbReference>
<dbReference type="EC" id="5.6.2.3" evidence="3"/>
<dbReference type="InterPro" id="IPR055446">
    <property type="entry name" value="RecD2_N_OB"/>
</dbReference>
<dbReference type="Proteomes" id="UP001431199">
    <property type="component" value="Unassembled WGS sequence"/>
</dbReference>
<dbReference type="CDD" id="cd18809">
    <property type="entry name" value="SF1_C_RecD"/>
    <property type="match status" value="1"/>
</dbReference>
<feature type="binding site" evidence="3">
    <location>
        <begin position="353"/>
        <end position="357"/>
    </location>
    <ligand>
        <name>ATP</name>
        <dbReference type="ChEBI" id="CHEBI:30616"/>
    </ligand>
</feature>